<organism evidence="4 5">
    <name type="scientific">Deinococcus koreensis</name>
    <dbReference type="NCBI Taxonomy" id="2054903"/>
    <lineage>
        <taxon>Bacteria</taxon>
        <taxon>Thermotogati</taxon>
        <taxon>Deinococcota</taxon>
        <taxon>Deinococci</taxon>
        <taxon>Deinococcales</taxon>
        <taxon>Deinococcaceae</taxon>
        <taxon>Deinococcus</taxon>
    </lineage>
</organism>
<dbReference type="GO" id="GO:0003677">
    <property type="term" value="F:DNA binding"/>
    <property type="evidence" value="ECO:0007669"/>
    <property type="project" value="UniProtKB-KW"/>
</dbReference>
<dbReference type="InterPro" id="IPR036388">
    <property type="entry name" value="WH-like_DNA-bd_sf"/>
</dbReference>
<dbReference type="AlphaFoldDB" id="A0A2K3US53"/>
<evidence type="ECO:0000256" key="2">
    <source>
        <dbReference type="SAM" id="MobiDB-lite"/>
    </source>
</evidence>
<dbReference type="InterPro" id="IPR000792">
    <property type="entry name" value="Tscrpt_reg_LuxR_C"/>
</dbReference>
<name>A0A2K3US53_9DEIO</name>
<reference evidence="4 5" key="1">
    <citation type="submission" date="2018-01" db="EMBL/GenBank/DDBJ databases">
        <title>Deinococcus koreensis sp. nov., a radiation-resistant bacterium isolated from river water.</title>
        <authorList>
            <person name="Choi A."/>
        </authorList>
    </citation>
    <scope>NUCLEOTIDE SEQUENCE [LARGE SCALE GENOMIC DNA]</scope>
    <source>
        <strain evidence="4 5">SJW1-2</strain>
    </source>
</reference>
<dbReference type="InterPro" id="IPR039420">
    <property type="entry name" value="WalR-like"/>
</dbReference>
<feature type="domain" description="HTH luxR-type" evidence="3">
    <location>
        <begin position="193"/>
        <end position="250"/>
    </location>
</feature>
<evidence type="ECO:0000256" key="1">
    <source>
        <dbReference type="ARBA" id="ARBA00023125"/>
    </source>
</evidence>
<comment type="caution">
    <text evidence="4">The sequence shown here is derived from an EMBL/GenBank/DDBJ whole genome shotgun (WGS) entry which is preliminary data.</text>
</comment>
<dbReference type="SUPFAM" id="SSF46894">
    <property type="entry name" value="C-terminal effector domain of the bipartite response regulators"/>
    <property type="match status" value="1"/>
</dbReference>
<dbReference type="Proteomes" id="UP000236379">
    <property type="component" value="Unassembled WGS sequence"/>
</dbReference>
<dbReference type="EMBL" id="PPPD01000004">
    <property type="protein sequence ID" value="PNY79354.1"/>
    <property type="molecule type" value="Genomic_DNA"/>
</dbReference>
<feature type="compositionally biased region" description="Pro residues" evidence="2">
    <location>
        <begin position="168"/>
        <end position="184"/>
    </location>
</feature>
<keyword evidence="1" id="KW-0238">DNA-binding</keyword>
<dbReference type="Pfam" id="PF00196">
    <property type="entry name" value="GerE"/>
    <property type="match status" value="1"/>
</dbReference>
<accession>A0A2K3US53</accession>
<dbReference type="SUPFAM" id="SSF55781">
    <property type="entry name" value="GAF domain-like"/>
    <property type="match status" value="1"/>
</dbReference>
<evidence type="ECO:0000259" key="3">
    <source>
        <dbReference type="SMART" id="SM00421"/>
    </source>
</evidence>
<dbReference type="InterPro" id="IPR016032">
    <property type="entry name" value="Sig_transdc_resp-reg_C-effctor"/>
</dbReference>
<protein>
    <recommendedName>
        <fullName evidence="3">HTH luxR-type domain-containing protein</fullName>
    </recommendedName>
</protein>
<sequence>MHTLVETLQRSGQFRLATFCTYDPRSRTTRSFANAGWHQAQVQRAFALMNLRLPAYDPRAVATPIDRNLLLLRVIDGREAVTGTIEAYTGGMVPSFLTMILGRVAGGRHVAARPVVVRGEVMGVLTGYHRHAEPSAEQERVLTTCTAQIARWIGDAGLEPFSHGESAPRPPGEPRPVPPVPTAPPGWDAGRQVGELSARQREIWTLLAQGHSNAAIARHLGVSPRWIDNAVGQLYAALGVDTRDPAVNARVQATLLYIQKTC</sequence>
<dbReference type="Gene3D" id="1.10.10.10">
    <property type="entry name" value="Winged helix-like DNA-binding domain superfamily/Winged helix DNA-binding domain"/>
    <property type="match status" value="1"/>
</dbReference>
<dbReference type="SMART" id="SM00421">
    <property type="entry name" value="HTH_LUXR"/>
    <property type="match status" value="1"/>
</dbReference>
<keyword evidence="5" id="KW-1185">Reference proteome</keyword>
<proteinExistence type="predicted"/>
<dbReference type="GO" id="GO:0006355">
    <property type="term" value="P:regulation of DNA-templated transcription"/>
    <property type="evidence" value="ECO:0007669"/>
    <property type="project" value="InterPro"/>
</dbReference>
<feature type="region of interest" description="Disordered" evidence="2">
    <location>
        <begin position="160"/>
        <end position="190"/>
    </location>
</feature>
<evidence type="ECO:0000313" key="4">
    <source>
        <dbReference type="EMBL" id="PNY79354.1"/>
    </source>
</evidence>
<dbReference type="PANTHER" id="PTHR43214">
    <property type="entry name" value="TWO-COMPONENT RESPONSE REGULATOR"/>
    <property type="match status" value="1"/>
</dbReference>
<gene>
    <name evidence="4" type="ORF">CVO96_19710</name>
</gene>
<evidence type="ECO:0000313" key="5">
    <source>
        <dbReference type="Proteomes" id="UP000236379"/>
    </source>
</evidence>